<feature type="region of interest" description="Disordered" evidence="1">
    <location>
        <begin position="407"/>
        <end position="434"/>
    </location>
</feature>
<keyword evidence="4" id="KW-1185">Reference proteome</keyword>
<sequence>MPKIKKKKDAAKVAGKGPKPKKKTSRRAEPKNAKEKHKQRVKVKHRGYDPKTWAELPPLPQGLVARLDAPQVKSKHQSYFEFAENTEKKKKLETTVTTAKQAPPGFEFVPIGNPTMTNTCKELSRDQGAMIFIVSSKTENTLQVYDHVDRIGFHFRETIVEQARKLLGHQPSKKYRNWNVEVIPDTQEEINEQTDAAIRDLFPRIPNTDRQQIIEHGFQKGKLFHGKEMVGLQPGVPLARRVQLAVLAHIRHTHTRYDMLLKETSWENARRAVEHLCLDFILKWRGDEETGRDQMDEILREIVIITDSEDEGADDADEDDSSSEEGETSSGTGSEESASRSNSAAAMPNTIPHMDEETRSIPVEGRRNPPRAAKLQRGFARYQAAYNDAINRREQNAVQPIDLTKSQPREVSRITPSPRYDVHGYPGNADPNPHMARPVREPFGRFDNQIHYRDPDIHQPQQRHTQGALTYRDQEDTRPLSTHPVYPQPGRPRRVSPGYHTLEHQPMDQSLPVLVRRSPPKHGLQDMLVRSVETPSSDIMMASPRSDGNMVYRTVPQPQETYQRRDVLVRRPSPPRRPIVILDDDSPHVKRRRVIHEDDYGHFRPMPPQQDLHGNIPKASVHHSNHQQVFDGTNEPIPIRRLYEAPPRSDERFFEGRESSLSFIVSLSLGLSPPEMSLVLFQTLLINMILVLLKTVPLDRIPLELDLPSSMRTEECVIENLSLLDTTSHQALIHNTITPTEYHGHRMTGTNMAERWIPDARLLFLIKRYVVWHNMSNHCHDEHDHSGHSHGHEGHDHSDDITPALQYSLYQHVNFDEVTTLNESEAHSGRAIVKKTWAQRLEEQPELESDADEQLLMHIPFTGQVKLHAILIRSSATSSAPQTLKVYMNRSDLDFGTCADLAPTQEFALAQTSDVQEIQVKRALFGKVQSLTLFVEDNYGDDTSVLSYLGFKGDWMKLGMAPTNILYEAAANPADHKIKGAEVTRMGSGLGGGK</sequence>
<dbReference type="InterPro" id="IPR010400">
    <property type="entry name" value="PITH_dom"/>
</dbReference>
<feature type="region of interest" description="Disordered" evidence="1">
    <location>
        <begin position="1"/>
        <end position="54"/>
    </location>
</feature>
<evidence type="ECO:0000256" key="1">
    <source>
        <dbReference type="SAM" id="MobiDB-lite"/>
    </source>
</evidence>
<reference evidence="3 4" key="1">
    <citation type="submission" date="2024-06" db="EMBL/GenBank/DDBJ databases">
        <title>Complete genome of Phlyctema vagabunda strain 19-DSS-EL-015.</title>
        <authorList>
            <person name="Fiorenzani C."/>
        </authorList>
    </citation>
    <scope>NUCLEOTIDE SEQUENCE [LARGE SCALE GENOMIC DNA]</scope>
    <source>
        <strain evidence="3 4">19-DSS-EL-015</strain>
    </source>
</reference>
<feature type="compositionally biased region" description="Low complexity" evidence="1">
    <location>
        <begin position="328"/>
        <end position="346"/>
    </location>
</feature>
<evidence type="ECO:0000313" key="4">
    <source>
        <dbReference type="Proteomes" id="UP001629113"/>
    </source>
</evidence>
<dbReference type="Gene3D" id="2.60.120.470">
    <property type="entry name" value="PITH domain"/>
    <property type="match status" value="1"/>
</dbReference>
<dbReference type="Pfam" id="PF06201">
    <property type="entry name" value="PITH"/>
    <property type="match status" value="1"/>
</dbReference>
<feature type="compositionally biased region" description="Polar residues" evidence="1">
    <location>
        <begin position="459"/>
        <end position="468"/>
    </location>
</feature>
<organism evidence="3 4">
    <name type="scientific">Phlyctema vagabunda</name>
    <dbReference type="NCBI Taxonomy" id="108571"/>
    <lineage>
        <taxon>Eukaryota</taxon>
        <taxon>Fungi</taxon>
        <taxon>Dikarya</taxon>
        <taxon>Ascomycota</taxon>
        <taxon>Pezizomycotina</taxon>
        <taxon>Leotiomycetes</taxon>
        <taxon>Helotiales</taxon>
        <taxon>Dermateaceae</taxon>
        <taxon>Phlyctema</taxon>
    </lineage>
</organism>
<dbReference type="InterPro" id="IPR008979">
    <property type="entry name" value="Galactose-bd-like_sf"/>
</dbReference>
<dbReference type="EMBL" id="JBFCZG010000005">
    <property type="protein sequence ID" value="KAL3422455.1"/>
    <property type="molecule type" value="Genomic_DNA"/>
</dbReference>
<dbReference type="PANTHER" id="PTHR38113">
    <property type="match status" value="1"/>
</dbReference>
<accession>A0ABR4PGN3</accession>
<feature type="region of interest" description="Disordered" evidence="1">
    <location>
        <begin position="450"/>
        <end position="493"/>
    </location>
</feature>
<protein>
    <recommendedName>
        <fullName evidence="2">PITH domain-containing protein</fullName>
    </recommendedName>
</protein>
<proteinExistence type="predicted"/>
<feature type="domain" description="PITH" evidence="2">
    <location>
        <begin position="798"/>
        <end position="971"/>
    </location>
</feature>
<feature type="compositionally biased region" description="Basic and acidic residues" evidence="1">
    <location>
        <begin position="353"/>
        <end position="367"/>
    </location>
</feature>
<feature type="compositionally biased region" description="Acidic residues" evidence="1">
    <location>
        <begin position="307"/>
        <end position="327"/>
    </location>
</feature>
<gene>
    <name evidence="3" type="ORF">PVAG01_06611</name>
</gene>
<evidence type="ECO:0000259" key="2">
    <source>
        <dbReference type="PROSITE" id="PS51532"/>
    </source>
</evidence>
<dbReference type="PANTHER" id="PTHR38113:SF1">
    <property type="entry name" value="DUF2293 DOMAIN-CONTAINING PROTEIN"/>
    <property type="match status" value="1"/>
</dbReference>
<dbReference type="Proteomes" id="UP001629113">
    <property type="component" value="Unassembled WGS sequence"/>
</dbReference>
<dbReference type="Pfam" id="PF10056">
    <property type="entry name" value="DUF2293"/>
    <property type="match status" value="1"/>
</dbReference>
<dbReference type="InterPro" id="IPR037047">
    <property type="entry name" value="PITH_dom_sf"/>
</dbReference>
<dbReference type="InterPro" id="IPR018744">
    <property type="entry name" value="DUF2293"/>
</dbReference>
<feature type="region of interest" description="Disordered" evidence="1">
    <location>
        <begin position="305"/>
        <end position="372"/>
    </location>
</feature>
<name>A0ABR4PGN3_9HELO</name>
<feature type="compositionally biased region" description="Basic residues" evidence="1">
    <location>
        <begin position="34"/>
        <end position="45"/>
    </location>
</feature>
<evidence type="ECO:0000313" key="3">
    <source>
        <dbReference type="EMBL" id="KAL3422455.1"/>
    </source>
</evidence>
<dbReference type="PROSITE" id="PS51532">
    <property type="entry name" value="PITH"/>
    <property type="match status" value="1"/>
</dbReference>
<dbReference type="SUPFAM" id="SSF49785">
    <property type="entry name" value="Galactose-binding domain-like"/>
    <property type="match status" value="1"/>
</dbReference>
<comment type="caution">
    <text evidence="3">The sequence shown here is derived from an EMBL/GenBank/DDBJ whole genome shotgun (WGS) entry which is preliminary data.</text>
</comment>